<comment type="caution">
    <text evidence="1">The sequence shown here is derived from an EMBL/GenBank/DDBJ whole genome shotgun (WGS) entry which is preliminary data.</text>
</comment>
<gene>
    <name evidence="1" type="ORF">BWQ96_08365</name>
</gene>
<dbReference type="AlphaFoldDB" id="A0A2V3IIQ6"/>
<evidence type="ECO:0000313" key="1">
    <source>
        <dbReference type="EMBL" id="PXF41913.1"/>
    </source>
</evidence>
<evidence type="ECO:0000313" key="2">
    <source>
        <dbReference type="Proteomes" id="UP000247409"/>
    </source>
</evidence>
<organism evidence="1 2">
    <name type="scientific">Gracilariopsis chorda</name>
    <dbReference type="NCBI Taxonomy" id="448386"/>
    <lineage>
        <taxon>Eukaryota</taxon>
        <taxon>Rhodophyta</taxon>
        <taxon>Florideophyceae</taxon>
        <taxon>Rhodymeniophycidae</taxon>
        <taxon>Gracilariales</taxon>
        <taxon>Gracilariaceae</taxon>
        <taxon>Gracilariopsis</taxon>
    </lineage>
</organism>
<dbReference type="Proteomes" id="UP000247409">
    <property type="component" value="Unassembled WGS sequence"/>
</dbReference>
<dbReference type="EMBL" id="NBIV01000185">
    <property type="protein sequence ID" value="PXF41913.1"/>
    <property type="molecule type" value="Genomic_DNA"/>
</dbReference>
<proteinExistence type="predicted"/>
<name>A0A2V3IIQ6_9FLOR</name>
<sequence>MVFEYVGRNRAKRQKKEENVFLNLRDVASATNRKVDVMEERNVRSLFMDPNAELGSEEDKRNS</sequence>
<accession>A0A2V3IIQ6</accession>
<keyword evidence="2" id="KW-1185">Reference proteome</keyword>
<protein>
    <submittedName>
        <fullName evidence="1">Uncharacterized protein</fullName>
    </submittedName>
</protein>
<reference evidence="1 2" key="1">
    <citation type="journal article" date="2018" name="Mol. Biol. Evol.">
        <title>Analysis of the draft genome of the red seaweed Gracilariopsis chorda provides insights into genome size evolution in Rhodophyta.</title>
        <authorList>
            <person name="Lee J."/>
            <person name="Yang E.C."/>
            <person name="Graf L."/>
            <person name="Yang J.H."/>
            <person name="Qiu H."/>
            <person name="Zel Zion U."/>
            <person name="Chan C.X."/>
            <person name="Stephens T.G."/>
            <person name="Weber A.P.M."/>
            <person name="Boo G.H."/>
            <person name="Boo S.M."/>
            <person name="Kim K.M."/>
            <person name="Shin Y."/>
            <person name="Jung M."/>
            <person name="Lee S.J."/>
            <person name="Yim H.S."/>
            <person name="Lee J.H."/>
            <person name="Bhattacharya D."/>
            <person name="Yoon H.S."/>
        </authorList>
    </citation>
    <scope>NUCLEOTIDE SEQUENCE [LARGE SCALE GENOMIC DNA]</scope>
    <source>
        <strain evidence="1 2">SKKU-2015</strain>
        <tissue evidence="1">Whole body</tissue>
    </source>
</reference>